<keyword evidence="4" id="KW-1185">Reference proteome</keyword>
<comment type="similarity">
    <text evidence="1">Belongs to the bacterial ring-hydroxylating dioxygenase beta subunit family.</text>
</comment>
<evidence type="ECO:0000313" key="3">
    <source>
        <dbReference type="EMBL" id="GAA4738290.1"/>
    </source>
</evidence>
<dbReference type="Proteomes" id="UP001499882">
    <property type="component" value="Unassembled WGS sequence"/>
</dbReference>
<evidence type="ECO:0000256" key="2">
    <source>
        <dbReference type="ARBA" id="ARBA00023002"/>
    </source>
</evidence>
<dbReference type="InterPro" id="IPR000391">
    <property type="entry name" value="Rng_hydr_dOase-bsu"/>
</dbReference>
<dbReference type="Gene3D" id="3.10.450.50">
    <property type="match status" value="1"/>
</dbReference>
<dbReference type="PANTHER" id="PTHR41534:SF2">
    <property type="entry name" value="3-PHENYLPROPIONATE_CINNAMIC ACID DIOXYGENASE SUBUNIT BETA"/>
    <property type="match status" value="1"/>
</dbReference>
<dbReference type="EMBL" id="BAABKN010000014">
    <property type="protein sequence ID" value="GAA4738290.1"/>
    <property type="molecule type" value="Genomic_DNA"/>
</dbReference>
<keyword evidence="2" id="KW-0560">Oxidoreductase</keyword>
<name>A0ABP8YVV9_9ACTN</name>
<comment type="caution">
    <text evidence="3">The sequence shown here is derived from an EMBL/GenBank/DDBJ whole genome shotgun (WGS) entry which is preliminary data.</text>
</comment>
<evidence type="ECO:0000256" key="1">
    <source>
        <dbReference type="ARBA" id="ARBA00009570"/>
    </source>
</evidence>
<gene>
    <name evidence="3" type="ORF">GCM10023350_23070</name>
</gene>
<evidence type="ECO:0000313" key="4">
    <source>
        <dbReference type="Proteomes" id="UP001499882"/>
    </source>
</evidence>
<organism evidence="3 4">
    <name type="scientific">Nocardioides endophyticus</name>
    <dbReference type="NCBI Taxonomy" id="1353775"/>
    <lineage>
        <taxon>Bacteria</taxon>
        <taxon>Bacillati</taxon>
        <taxon>Actinomycetota</taxon>
        <taxon>Actinomycetes</taxon>
        <taxon>Propionibacteriales</taxon>
        <taxon>Nocardioidaceae</taxon>
        <taxon>Nocardioides</taxon>
    </lineage>
</organism>
<dbReference type="CDD" id="cd00667">
    <property type="entry name" value="ring_hydroxylating_dioxygenases_beta"/>
    <property type="match status" value="1"/>
</dbReference>
<proteinExistence type="inferred from homology"/>
<protein>
    <submittedName>
        <fullName evidence="3">Aromatic-ring-hydroxylating dioxygenase subunit beta</fullName>
    </submittedName>
</protein>
<reference evidence="4" key="1">
    <citation type="journal article" date="2019" name="Int. J. Syst. Evol. Microbiol.">
        <title>The Global Catalogue of Microorganisms (GCM) 10K type strain sequencing project: providing services to taxonomists for standard genome sequencing and annotation.</title>
        <authorList>
            <consortium name="The Broad Institute Genomics Platform"/>
            <consortium name="The Broad Institute Genome Sequencing Center for Infectious Disease"/>
            <person name="Wu L."/>
            <person name="Ma J."/>
        </authorList>
    </citation>
    <scope>NUCLEOTIDE SEQUENCE [LARGE SCALE GENOMIC DNA]</scope>
    <source>
        <strain evidence="4">JCM 18532</strain>
    </source>
</reference>
<sequence>MTSVQEQVEQFLFHEVALLDHRDWDTWLELYADDATYSIPQGDPDHARKVSIVFDDKRRLVERVIRLKSGFAYSQEPSSITVHLVGNVMVVKADEASIQVASSLMVTEVRRGRQTVYAALVSHTLRPSGDSFLIAGKEIRLANSEVPLGNLTFIV</sequence>
<dbReference type="SUPFAM" id="SSF54427">
    <property type="entry name" value="NTF2-like"/>
    <property type="match status" value="1"/>
</dbReference>
<dbReference type="Pfam" id="PF00866">
    <property type="entry name" value="Ring_hydroxyl_B"/>
    <property type="match status" value="1"/>
</dbReference>
<dbReference type="InterPro" id="IPR032710">
    <property type="entry name" value="NTF2-like_dom_sf"/>
</dbReference>
<keyword evidence="3" id="KW-0223">Dioxygenase</keyword>
<dbReference type="RefSeq" id="WP_345526924.1">
    <property type="nucleotide sequence ID" value="NZ_BAABKN010000014.1"/>
</dbReference>
<dbReference type="PANTHER" id="PTHR41534">
    <property type="entry name" value="BLR3401 PROTEIN"/>
    <property type="match status" value="1"/>
</dbReference>
<dbReference type="GO" id="GO:0051213">
    <property type="term" value="F:dioxygenase activity"/>
    <property type="evidence" value="ECO:0007669"/>
    <property type="project" value="UniProtKB-KW"/>
</dbReference>
<accession>A0ABP8YVV9</accession>